<reference evidence="1 2" key="1">
    <citation type="submission" date="2016-10" db="EMBL/GenBank/DDBJ databases">
        <authorList>
            <person name="de Groot N.N."/>
        </authorList>
    </citation>
    <scope>NUCLEOTIDE SEQUENCE [LARGE SCALE GENOMIC DNA]</scope>
    <source>
        <strain evidence="1 2">CGMCC 4.6858</strain>
    </source>
</reference>
<keyword evidence="2" id="KW-1185">Reference proteome</keyword>
<dbReference type="Proteomes" id="UP000199034">
    <property type="component" value="Unassembled WGS sequence"/>
</dbReference>
<evidence type="ECO:0000313" key="2">
    <source>
        <dbReference type="Proteomes" id="UP000199034"/>
    </source>
</evidence>
<dbReference type="RefSeq" id="WP_170867167.1">
    <property type="nucleotide sequence ID" value="NZ_FMZM01000012.1"/>
</dbReference>
<protein>
    <submittedName>
        <fullName evidence="1">Uncharacterized protein</fullName>
    </submittedName>
</protein>
<name>A0A1G6YIG2_9ACTN</name>
<dbReference type="EMBL" id="FMZM01000012">
    <property type="protein sequence ID" value="SDD90061.1"/>
    <property type="molecule type" value="Genomic_DNA"/>
</dbReference>
<sequence length="52" mass="5804">MLMRATTRPIDDSNESGTVYDVERPDYDACIAVVRAEVPAGHRLLSVQVDRD</sequence>
<dbReference type="AlphaFoldDB" id="A0A1G6YIG2"/>
<accession>A0A1G6YIG2</accession>
<organism evidence="1 2">
    <name type="scientific">Nocardioides lianchengensis</name>
    <dbReference type="NCBI Taxonomy" id="1045774"/>
    <lineage>
        <taxon>Bacteria</taxon>
        <taxon>Bacillati</taxon>
        <taxon>Actinomycetota</taxon>
        <taxon>Actinomycetes</taxon>
        <taxon>Propionibacteriales</taxon>
        <taxon>Nocardioidaceae</taxon>
        <taxon>Nocardioides</taxon>
    </lineage>
</organism>
<evidence type="ECO:0000313" key="1">
    <source>
        <dbReference type="EMBL" id="SDD90061.1"/>
    </source>
</evidence>
<proteinExistence type="predicted"/>
<gene>
    <name evidence="1" type="ORF">SAMN05421872_11258</name>
</gene>